<dbReference type="AlphaFoldDB" id="A0A366X9A9"/>
<keyword evidence="4" id="KW-0285">Flavoprotein</keyword>
<evidence type="ECO:0000256" key="1">
    <source>
        <dbReference type="ARBA" id="ARBA00001946"/>
    </source>
</evidence>
<feature type="chain" id="PRO_5039919321" description="FAD:protein FMN transferase" evidence="11">
    <location>
        <begin position="24"/>
        <end position="302"/>
    </location>
</feature>
<evidence type="ECO:0000256" key="2">
    <source>
        <dbReference type="ARBA" id="ARBA00011955"/>
    </source>
</evidence>
<dbReference type="SUPFAM" id="SSF143631">
    <property type="entry name" value="ApbE-like"/>
    <property type="match status" value="1"/>
</dbReference>
<dbReference type="Gene3D" id="3.10.520.10">
    <property type="entry name" value="ApbE-like domains"/>
    <property type="match status" value="1"/>
</dbReference>
<protein>
    <recommendedName>
        <fullName evidence="3">FAD:protein FMN transferase</fullName>
        <ecNumber evidence="2">2.7.1.180</ecNumber>
    </recommendedName>
    <alternativeName>
        <fullName evidence="9">Flavin transferase</fullName>
    </alternativeName>
</protein>
<dbReference type="GO" id="GO:0046872">
    <property type="term" value="F:metal ion binding"/>
    <property type="evidence" value="ECO:0007669"/>
    <property type="project" value="UniProtKB-KW"/>
</dbReference>
<name>A0A366X9A9_9RHOB</name>
<feature type="signal peptide" evidence="11">
    <location>
        <begin position="1"/>
        <end position="23"/>
    </location>
</feature>
<sequence>MTTLSRRRFLTISASTLAVPAFAMDAPIASWSGTAMGASASMQLQGVTPEVAAPIFAGVEQELGRLENIFSLYRPDSELSRLNQTGHLKNPAPELLEVLSLCDALHHSSGGAFDPSIQPYWQALARRAPEPELVQARGLIGWENVRFAPRSVRFEKGPGMALTLNGVAQGAVTDRIAALLRAQGLQDVMVNMGEISARGNRRGAGGWTAGIATPEGRVVHRVTLQDRAIATSSPRGMMINPDLGVGHILDALGQAPQRGLVSVTAPTAALADGLSTALCLLDDQAAELALRAHPTAELVYSA</sequence>
<evidence type="ECO:0000256" key="5">
    <source>
        <dbReference type="ARBA" id="ARBA00022679"/>
    </source>
</evidence>
<evidence type="ECO:0000256" key="8">
    <source>
        <dbReference type="ARBA" id="ARBA00022842"/>
    </source>
</evidence>
<reference evidence="12 13" key="1">
    <citation type="submission" date="2018-07" db="EMBL/GenBank/DDBJ databases">
        <title>Modular assembly of carbohydrate-degrading microbial communities in the ocean.</title>
        <authorList>
            <person name="Enke T.N."/>
            <person name="Datta M.S."/>
            <person name="Schwartzman J.A."/>
            <person name="Cermak N."/>
            <person name="Schmitz D.A."/>
            <person name="Barrere J."/>
            <person name="Cordero O.X."/>
        </authorList>
    </citation>
    <scope>NUCLEOTIDE SEQUENCE [LARGE SCALE GENOMIC DNA]</scope>
    <source>
        <strain evidence="12 13">C3M10</strain>
    </source>
</reference>
<dbReference type="GO" id="GO:0016740">
    <property type="term" value="F:transferase activity"/>
    <property type="evidence" value="ECO:0007669"/>
    <property type="project" value="UniProtKB-KW"/>
</dbReference>
<keyword evidence="7" id="KW-0274">FAD</keyword>
<evidence type="ECO:0000256" key="4">
    <source>
        <dbReference type="ARBA" id="ARBA00022630"/>
    </source>
</evidence>
<keyword evidence="5 12" id="KW-0808">Transferase</keyword>
<dbReference type="InterPro" id="IPR003374">
    <property type="entry name" value="ApbE-like_sf"/>
</dbReference>
<evidence type="ECO:0000256" key="6">
    <source>
        <dbReference type="ARBA" id="ARBA00022723"/>
    </source>
</evidence>
<proteinExistence type="predicted"/>
<dbReference type="OrthoDB" id="9778595at2"/>
<comment type="caution">
    <text evidence="12">The sequence shown here is derived from an EMBL/GenBank/DDBJ whole genome shotgun (WGS) entry which is preliminary data.</text>
</comment>
<dbReference type="PANTHER" id="PTHR30040">
    <property type="entry name" value="THIAMINE BIOSYNTHESIS LIPOPROTEIN APBE"/>
    <property type="match status" value="1"/>
</dbReference>
<comment type="cofactor">
    <cofactor evidence="1">
        <name>Mg(2+)</name>
        <dbReference type="ChEBI" id="CHEBI:18420"/>
    </cofactor>
</comment>
<keyword evidence="11" id="KW-0732">Signal</keyword>
<evidence type="ECO:0000256" key="9">
    <source>
        <dbReference type="ARBA" id="ARBA00031306"/>
    </source>
</evidence>
<dbReference type="RefSeq" id="WP_113822070.1">
    <property type="nucleotide sequence ID" value="NZ_QOCE01000011.1"/>
</dbReference>
<comment type="catalytic activity">
    <reaction evidence="10">
        <text>L-threonyl-[protein] + FAD = FMN-L-threonyl-[protein] + AMP + H(+)</text>
        <dbReference type="Rhea" id="RHEA:36847"/>
        <dbReference type="Rhea" id="RHEA-COMP:11060"/>
        <dbReference type="Rhea" id="RHEA-COMP:11061"/>
        <dbReference type="ChEBI" id="CHEBI:15378"/>
        <dbReference type="ChEBI" id="CHEBI:30013"/>
        <dbReference type="ChEBI" id="CHEBI:57692"/>
        <dbReference type="ChEBI" id="CHEBI:74257"/>
        <dbReference type="ChEBI" id="CHEBI:456215"/>
        <dbReference type="EC" id="2.7.1.180"/>
    </reaction>
</comment>
<dbReference type="PANTHER" id="PTHR30040:SF2">
    <property type="entry name" value="FAD:PROTEIN FMN TRANSFERASE"/>
    <property type="match status" value="1"/>
</dbReference>
<accession>A0A366X9A9</accession>
<evidence type="ECO:0000313" key="13">
    <source>
        <dbReference type="Proteomes" id="UP000252706"/>
    </source>
</evidence>
<evidence type="ECO:0000313" key="12">
    <source>
        <dbReference type="EMBL" id="RBW60520.1"/>
    </source>
</evidence>
<evidence type="ECO:0000256" key="11">
    <source>
        <dbReference type="SAM" id="SignalP"/>
    </source>
</evidence>
<dbReference type="PROSITE" id="PS51318">
    <property type="entry name" value="TAT"/>
    <property type="match status" value="1"/>
</dbReference>
<gene>
    <name evidence="12" type="ORF">DS909_03590</name>
</gene>
<dbReference type="InterPro" id="IPR006311">
    <property type="entry name" value="TAT_signal"/>
</dbReference>
<dbReference type="InterPro" id="IPR024932">
    <property type="entry name" value="ApbE"/>
</dbReference>
<organism evidence="12 13">
    <name type="scientific">Phaeobacter gallaeciensis</name>
    <dbReference type="NCBI Taxonomy" id="60890"/>
    <lineage>
        <taxon>Bacteria</taxon>
        <taxon>Pseudomonadati</taxon>
        <taxon>Pseudomonadota</taxon>
        <taxon>Alphaproteobacteria</taxon>
        <taxon>Rhodobacterales</taxon>
        <taxon>Roseobacteraceae</taxon>
        <taxon>Phaeobacter</taxon>
    </lineage>
</organism>
<dbReference type="Proteomes" id="UP000252706">
    <property type="component" value="Unassembled WGS sequence"/>
</dbReference>
<dbReference type="Pfam" id="PF02424">
    <property type="entry name" value="ApbE"/>
    <property type="match status" value="1"/>
</dbReference>
<keyword evidence="6" id="KW-0479">Metal-binding</keyword>
<dbReference type="EMBL" id="QOCE01000011">
    <property type="protein sequence ID" value="RBW60520.1"/>
    <property type="molecule type" value="Genomic_DNA"/>
</dbReference>
<evidence type="ECO:0000256" key="3">
    <source>
        <dbReference type="ARBA" id="ARBA00016337"/>
    </source>
</evidence>
<evidence type="ECO:0000256" key="10">
    <source>
        <dbReference type="ARBA" id="ARBA00048540"/>
    </source>
</evidence>
<dbReference type="EC" id="2.7.1.180" evidence="2"/>
<evidence type="ECO:0000256" key="7">
    <source>
        <dbReference type="ARBA" id="ARBA00022827"/>
    </source>
</evidence>
<keyword evidence="8" id="KW-0460">Magnesium</keyword>